<dbReference type="InterPro" id="IPR016181">
    <property type="entry name" value="Acyl_CoA_acyltransferase"/>
</dbReference>
<dbReference type="EMBL" id="JBHSNZ010000007">
    <property type="protein sequence ID" value="MFC5808342.1"/>
    <property type="molecule type" value="Genomic_DNA"/>
</dbReference>
<organism evidence="3 4">
    <name type="scientific">Streptomyces heilongjiangensis</name>
    <dbReference type="NCBI Taxonomy" id="945052"/>
    <lineage>
        <taxon>Bacteria</taxon>
        <taxon>Bacillati</taxon>
        <taxon>Actinomycetota</taxon>
        <taxon>Actinomycetes</taxon>
        <taxon>Kitasatosporales</taxon>
        <taxon>Streptomycetaceae</taxon>
        <taxon>Streptomyces</taxon>
    </lineage>
</organism>
<gene>
    <name evidence="3" type="ORF">ACFQGO_12630</name>
</gene>
<comment type="caution">
    <text evidence="3">The sequence shown here is derived from an EMBL/GenBank/DDBJ whole genome shotgun (WGS) entry which is preliminary data.</text>
</comment>
<dbReference type="Pfam" id="PF13480">
    <property type="entry name" value="Acetyltransf_6"/>
    <property type="match status" value="1"/>
</dbReference>
<feature type="domain" description="BioF2-like acetyltransferase" evidence="2">
    <location>
        <begin position="173"/>
        <end position="318"/>
    </location>
</feature>
<accession>A0ABW1B5S6</accession>
<feature type="region of interest" description="Disordered" evidence="1">
    <location>
        <begin position="357"/>
        <end position="402"/>
    </location>
</feature>
<evidence type="ECO:0000313" key="3">
    <source>
        <dbReference type="EMBL" id="MFC5808342.1"/>
    </source>
</evidence>
<evidence type="ECO:0000259" key="2">
    <source>
        <dbReference type="Pfam" id="PF13480"/>
    </source>
</evidence>
<dbReference type="SUPFAM" id="SSF55729">
    <property type="entry name" value="Acyl-CoA N-acyltransferases (Nat)"/>
    <property type="match status" value="1"/>
</dbReference>
<evidence type="ECO:0000313" key="4">
    <source>
        <dbReference type="Proteomes" id="UP001596112"/>
    </source>
</evidence>
<protein>
    <submittedName>
        <fullName evidence="3">GNAT family N-acetyltransferase</fullName>
    </submittedName>
</protein>
<evidence type="ECO:0000256" key="1">
    <source>
        <dbReference type="SAM" id="MobiDB-lite"/>
    </source>
</evidence>
<name>A0ABW1B5S6_9ACTN</name>
<proteinExistence type="predicted"/>
<keyword evidence="4" id="KW-1185">Reference proteome</keyword>
<dbReference type="Proteomes" id="UP001596112">
    <property type="component" value="Unassembled WGS sequence"/>
</dbReference>
<sequence length="402" mass="45214">MVADRRALRAELCTDEGEFGELADAWDRLYRRCCTATPFQTHAWLHSWWLSYGRPGRLRLVLVRDGAELRAAAPLMLVRRPLPCLLPLGHPISDFADVLVDDEDTDRASAALTEGLSAAARTALIDFREVRPGAAVERIYEHWQGPRRRIADSVCLELPAQPMDELLKRLPGSRAQRVRAKIRKLGDLGIVPRAVGHDEVGPALRTMLDLHRLQWQDRKVTTEHMRPRFSEHLARSVGPMVRSGDAVVTEFRLGGDVMAVDVTLLSRRLAGGYLYGAHPGLRERKADVATMLLDSSATQAATGSRQVLSLLRGAEPYKLRWRPDTVVNQRLLLARRRTAPILSAVACDAAARERGREFVRDRRERAAERERGERGERPAPEQDRPRGGRRDAERRERGGDGR</sequence>
<dbReference type="RefSeq" id="WP_272170780.1">
    <property type="nucleotide sequence ID" value="NZ_JAQOSL010000021.1"/>
</dbReference>
<reference evidence="4" key="1">
    <citation type="journal article" date="2019" name="Int. J. Syst. Evol. Microbiol.">
        <title>The Global Catalogue of Microorganisms (GCM) 10K type strain sequencing project: providing services to taxonomists for standard genome sequencing and annotation.</title>
        <authorList>
            <consortium name="The Broad Institute Genomics Platform"/>
            <consortium name="The Broad Institute Genome Sequencing Center for Infectious Disease"/>
            <person name="Wu L."/>
            <person name="Ma J."/>
        </authorList>
    </citation>
    <scope>NUCLEOTIDE SEQUENCE [LARGE SCALE GENOMIC DNA]</scope>
    <source>
        <strain evidence="4">JCM 9918</strain>
    </source>
</reference>
<dbReference type="InterPro" id="IPR038740">
    <property type="entry name" value="BioF2-like_GNAT_dom"/>
</dbReference>